<protein>
    <recommendedName>
        <fullName evidence="2">PPM-type phosphatase domain-containing protein</fullName>
    </recommendedName>
</protein>
<gene>
    <name evidence="3" type="ORF">Pka01_27560</name>
</gene>
<dbReference type="AlphaFoldDB" id="A0A8J3M540"/>
<proteinExistence type="predicted"/>
<dbReference type="InterPro" id="IPR036457">
    <property type="entry name" value="PPM-type-like_dom_sf"/>
</dbReference>
<accession>A0A8J3M540</accession>
<dbReference type="InterPro" id="IPR001932">
    <property type="entry name" value="PPM-type_phosphatase-like_dom"/>
</dbReference>
<dbReference type="SUPFAM" id="SSF81606">
    <property type="entry name" value="PP2C-like"/>
    <property type="match status" value="1"/>
</dbReference>
<dbReference type="Pfam" id="PF07228">
    <property type="entry name" value="SpoIIE"/>
    <property type="match status" value="1"/>
</dbReference>
<organism evidence="3 4">
    <name type="scientific">Planotetraspora kaengkrachanensis</name>
    <dbReference type="NCBI Taxonomy" id="575193"/>
    <lineage>
        <taxon>Bacteria</taxon>
        <taxon>Bacillati</taxon>
        <taxon>Actinomycetota</taxon>
        <taxon>Actinomycetes</taxon>
        <taxon>Streptosporangiales</taxon>
        <taxon>Streptosporangiaceae</taxon>
        <taxon>Planotetraspora</taxon>
    </lineage>
</organism>
<dbReference type="Proteomes" id="UP000630097">
    <property type="component" value="Unassembled WGS sequence"/>
</dbReference>
<name>A0A8J3M540_9ACTN</name>
<dbReference type="PANTHER" id="PTHR43156:SF2">
    <property type="entry name" value="STAGE II SPORULATION PROTEIN E"/>
    <property type="match status" value="1"/>
</dbReference>
<evidence type="ECO:0000313" key="3">
    <source>
        <dbReference type="EMBL" id="GIG79629.1"/>
    </source>
</evidence>
<keyword evidence="1" id="KW-0378">Hydrolase</keyword>
<dbReference type="PANTHER" id="PTHR43156">
    <property type="entry name" value="STAGE II SPORULATION PROTEIN E-RELATED"/>
    <property type="match status" value="1"/>
</dbReference>
<dbReference type="EMBL" id="BONV01000009">
    <property type="protein sequence ID" value="GIG79629.1"/>
    <property type="molecule type" value="Genomic_DNA"/>
</dbReference>
<dbReference type="Gene3D" id="3.60.40.10">
    <property type="entry name" value="PPM-type phosphatase domain"/>
    <property type="match status" value="1"/>
</dbReference>
<dbReference type="GO" id="GO:0016791">
    <property type="term" value="F:phosphatase activity"/>
    <property type="evidence" value="ECO:0007669"/>
    <property type="project" value="TreeGrafter"/>
</dbReference>
<sequence>MLGMFEDADLGQVRFSLRPGDALVLYSDGVTEAHAANNWDLFGEERLIALIAKVVDAEADALVKSISEAVLVYSNGHMIDDMAILVLRVLPSGETTEGR</sequence>
<keyword evidence="4" id="KW-1185">Reference proteome</keyword>
<evidence type="ECO:0000256" key="1">
    <source>
        <dbReference type="ARBA" id="ARBA00022801"/>
    </source>
</evidence>
<evidence type="ECO:0000259" key="2">
    <source>
        <dbReference type="Pfam" id="PF07228"/>
    </source>
</evidence>
<reference evidence="3 4" key="1">
    <citation type="submission" date="2021-01" db="EMBL/GenBank/DDBJ databases">
        <title>Whole genome shotgun sequence of Planotetraspora kaengkrachanensis NBRC 104272.</title>
        <authorList>
            <person name="Komaki H."/>
            <person name="Tamura T."/>
        </authorList>
    </citation>
    <scope>NUCLEOTIDE SEQUENCE [LARGE SCALE GENOMIC DNA]</scope>
    <source>
        <strain evidence="3 4">NBRC 104272</strain>
    </source>
</reference>
<dbReference type="InterPro" id="IPR052016">
    <property type="entry name" value="Bact_Sigma-Reg"/>
</dbReference>
<feature type="domain" description="PPM-type phosphatase" evidence="2">
    <location>
        <begin position="2"/>
        <end position="89"/>
    </location>
</feature>
<evidence type="ECO:0000313" key="4">
    <source>
        <dbReference type="Proteomes" id="UP000630097"/>
    </source>
</evidence>
<comment type="caution">
    <text evidence="3">The sequence shown here is derived from an EMBL/GenBank/DDBJ whole genome shotgun (WGS) entry which is preliminary data.</text>
</comment>